<accession>A0A371DNV2</accession>
<evidence type="ECO:0008006" key="4">
    <source>
        <dbReference type="Google" id="ProtNLM"/>
    </source>
</evidence>
<organism evidence="2 3">
    <name type="scientific">Lentinus brumalis</name>
    <dbReference type="NCBI Taxonomy" id="2498619"/>
    <lineage>
        <taxon>Eukaryota</taxon>
        <taxon>Fungi</taxon>
        <taxon>Dikarya</taxon>
        <taxon>Basidiomycota</taxon>
        <taxon>Agaricomycotina</taxon>
        <taxon>Agaricomycetes</taxon>
        <taxon>Polyporales</taxon>
        <taxon>Polyporaceae</taxon>
        <taxon>Lentinus</taxon>
    </lineage>
</organism>
<evidence type="ECO:0000313" key="2">
    <source>
        <dbReference type="EMBL" id="RDX54188.1"/>
    </source>
</evidence>
<feature type="signal peptide" evidence="1">
    <location>
        <begin position="1"/>
        <end position="24"/>
    </location>
</feature>
<proteinExistence type="predicted"/>
<keyword evidence="3" id="KW-1185">Reference proteome</keyword>
<feature type="chain" id="PRO_5016720738" description="Secreted protein" evidence="1">
    <location>
        <begin position="25"/>
        <end position="161"/>
    </location>
</feature>
<dbReference type="Proteomes" id="UP000256964">
    <property type="component" value="Unassembled WGS sequence"/>
</dbReference>
<keyword evidence="1" id="KW-0732">Signal</keyword>
<reference evidence="2 3" key="1">
    <citation type="journal article" date="2018" name="Biotechnol. Biofuels">
        <title>Integrative visual omics of the white-rot fungus Polyporus brumalis exposes the biotechnological potential of its oxidative enzymes for delignifying raw plant biomass.</title>
        <authorList>
            <person name="Miyauchi S."/>
            <person name="Rancon A."/>
            <person name="Drula E."/>
            <person name="Hage H."/>
            <person name="Chaduli D."/>
            <person name="Favel A."/>
            <person name="Grisel S."/>
            <person name="Henrissat B."/>
            <person name="Herpoel-Gimbert I."/>
            <person name="Ruiz-Duenas F.J."/>
            <person name="Chevret D."/>
            <person name="Hainaut M."/>
            <person name="Lin J."/>
            <person name="Wang M."/>
            <person name="Pangilinan J."/>
            <person name="Lipzen A."/>
            <person name="Lesage-Meessen L."/>
            <person name="Navarro D."/>
            <person name="Riley R."/>
            <person name="Grigoriev I.V."/>
            <person name="Zhou S."/>
            <person name="Raouche S."/>
            <person name="Rosso M.N."/>
        </authorList>
    </citation>
    <scope>NUCLEOTIDE SEQUENCE [LARGE SCALE GENOMIC DNA]</scope>
    <source>
        <strain evidence="2 3">BRFM 1820</strain>
    </source>
</reference>
<evidence type="ECO:0000256" key="1">
    <source>
        <dbReference type="SAM" id="SignalP"/>
    </source>
</evidence>
<gene>
    <name evidence="2" type="ORF">OH76DRAFT_1070317</name>
</gene>
<sequence length="161" mass="18618">MARALAFANYVLILLHGCTRSTDARRARVRAFASGAEMCPEGRCHTDMTRFEFTAFPPKVRHSPEAQGRTIFDDIVYFCIRQVTCLRWNNPIPEYLLLSSCESEVTAWEISHLASDEVSTDRKKPARPGVLHRLSLTFFLSIWWYAHCFHEPECSFMRVLM</sequence>
<evidence type="ECO:0000313" key="3">
    <source>
        <dbReference type="Proteomes" id="UP000256964"/>
    </source>
</evidence>
<name>A0A371DNV2_9APHY</name>
<protein>
    <recommendedName>
        <fullName evidence="4">Secreted protein</fullName>
    </recommendedName>
</protein>
<dbReference type="EMBL" id="KZ857385">
    <property type="protein sequence ID" value="RDX54188.1"/>
    <property type="molecule type" value="Genomic_DNA"/>
</dbReference>
<dbReference type="AlphaFoldDB" id="A0A371DNV2"/>